<dbReference type="EC" id="3.5.1.2" evidence="3"/>
<dbReference type="Pfam" id="PF12796">
    <property type="entry name" value="Ank_2"/>
    <property type="match status" value="1"/>
</dbReference>
<evidence type="ECO:0000256" key="6">
    <source>
        <dbReference type="PROSITE-ProRule" id="PRU00023"/>
    </source>
</evidence>
<feature type="region of interest" description="Disordered" evidence="7">
    <location>
        <begin position="485"/>
        <end position="536"/>
    </location>
</feature>
<dbReference type="InterPro" id="IPR015868">
    <property type="entry name" value="Glutaminase"/>
</dbReference>
<dbReference type="RefSeq" id="XP_004994911.1">
    <property type="nucleotide sequence ID" value="XM_004994854.1"/>
</dbReference>
<dbReference type="KEGG" id="sre:PTSG_04014"/>
<dbReference type="Proteomes" id="UP000007799">
    <property type="component" value="Unassembled WGS sequence"/>
</dbReference>
<evidence type="ECO:0000256" key="4">
    <source>
        <dbReference type="ARBA" id="ARBA00022801"/>
    </source>
</evidence>
<dbReference type="FunFam" id="3.40.710.10:FF:000005">
    <property type="entry name" value="Glutaminase"/>
    <property type="match status" value="1"/>
</dbReference>
<dbReference type="FunCoup" id="F2U7J0">
    <property type="interactions" value="858"/>
</dbReference>
<dbReference type="OrthoDB" id="9995210at2759"/>
<dbReference type="PROSITE" id="PS50088">
    <property type="entry name" value="ANK_REPEAT"/>
    <property type="match status" value="1"/>
</dbReference>
<evidence type="ECO:0000256" key="1">
    <source>
        <dbReference type="ARBA" id="ARBA00011076"/>
    </source>
</evidence>
<dbReference type="PANTHER" id="PTHR12544:SF29">
    <property type="entry name" value="GLUTAMINASE"/>
    <property type="match status" value="1"/>
</dbReference>
<feature type="compositionally biased region" description="Acidic residues" evidence="7">
    <location>
        <begin position="524"/>
        <end position="536"/>
    </location>
</feature>
<dbReference type="InParanoid" id="F2U7J0"/>
<sequence>MGHNKIAPTQTKQERMSWWVAGARVGSGKLPVLALRRGGVRLGVVAGAAATASTRAIRAFTSFPSDTPVDALVARVQEELAAIYPRAQQVHDGAQASYIPELEKVNPELFAIALCGPNGHFWSIGDATIPFTLQSCVKPILYNVALDLAGERVHDHIGHEPSGKRFNAFELDENHKPHNPMINSGAIMASALIRSQFTQKAEPYNALQAFTERAIGKMSPVNFNNSVYLSELGHAARNYALTYFMQEHSELLKHTSVEEVLHLYFQACSMSTDVRGLAVLAATYAMGGMCPITNERVMDPHHAQAALSLMYNCGMYDYSGRFAFEVGIPAKSGVSGALFLSVPGKLGIAIYSPRVDALGNTVRGLYVAAQLVRAIPELHVFSTTRLTHEMDVPKAGDTEHLHLMLMQFVAHGDAAKVHELVSNTSVNVNGTNPDGRTALLEALAAGRGDIASYLLAHGADPAVTDHFGNTPMSEAERHNLQHILDPTGTNFNNDNYNNDDSTTTTTSSSSVDEVDSTNGGDVSGDGDGDGEETAKW</sequence>
<dbReference type="InterPro" id="IPR012338">
    <property type="entry name" value="Beta-lactam/transpept-like"/>
</dbReference>
<proteinExistence type="inferred from homology"/>
<dbReference type="HAMAP" id="MF_00313">
    <property type="entry name" value="Glutaminase"/>
    <property type="match status" value="1"/>
</dbReference>
<dbReference type="Gene3D" id="1.25.40.20">
    <property type="entry name" value="Ankyrin repeat-containing domain"/>
    <property type="match status" value="1"/>
</dbReference>
<evidence type="ECO:0000256" key="3">
    <source>
        <dbReference type="ARBA" id="ARBA00012918"/>
    </source>
</evidence>
<dbReference type="PANTHER" id="PTHR12544">
    <property type="entry name" value="GLUTAMINASE"/>
    <property type="match status" value="1"/>
</dbReference>
<dbReference type="STRING" id="946362.F2U7J0"/>
<comment type="catalytic activity">
    <reaction evidence="5">
        <text>L-glutamine + H2O = L-glutamate + NH4(+)</text>
        <dbReference type="Rhea" id="RHEA:15889"/>
        <dbReference type="ChEBI" id="CHEBI:15377"/>
        <dbReference type="ChEBI" id="CHEBI:28938"/>
        <dbReference type="ChEBI" id="CHEBI:29985"/>
        <dbReference type="ChEBI" id="CHEBI:58359"/>
        <dbReference type="EC" id="3.5.1.2"/>
    </reaction>
</comment>
<dbReference type="GO" id="GO:0004359">
    <property type="term" value="F:glutaminase activity"/>
    <property type="evidence" value="ECO:0007669"/>
    <property type="project" value="UniProtKB-EC"/>
</dbReference>
<keyword evidence="4" id="KW-0378">Hydrolase</keyword>
<dbReference type="eggNOG" id="KOG0506">
    <property type="taxonomic scope" value="Eukaryota"/>
</dbReference>
<name>F2U7J0_SALR5</name>
<organism evidence="9">
    <name type="scientific">Salpingoeca rosetta (strain ATCC 50818 / BSB-021)</name>
    <dbReference type="NCBI Taxonomy" id="946362"/>
    <lineage>
        <taxon>Eukaryota</taxon>
        <taxon>Choanoflagellata</taxon>
        <taxon>Craspedida</taxon>
        <taxon>Salpingoecidae</taxon>
        <taxon>Salpingoeca</taxon>
    </lineage>
</organism>
<dbReference type="GO" id="GO:0006543">
    <property type="term" value="P:L-glutamine catabolic process"/>
    <property type="evidence" value="ECO:0007669"/>
    <property type="project" value="TreeGrafter"/>
</dbReference>
<dbReference type="NCBIfam" id="TIGR03814">
    <property type="entry name" value="Gln_ase"/>
    <property type="match status" value="1"/>
</dbReference>
<evidence type="ECO:0000256" key="7">
    <source>
        <dbReference type="SAM" id="MobiDB-lite"/>
    </source>
</evidence>
<keyword evidence="6" id="KW-0040">ANK repeat</keyword>
<protein>
    <recommendedName>
        <fullName evidence="3">glutaminase</fullName>
        <ecNumber evidence="3">3.5.1.2</ecNumber>
    </recommendedName>
</protein>
<dbReference type="EMBL" id="GL832963">
    <property type="protein sequence ID" value="EGD83407.1"/>
    <property type="molecule type" value="Genomic_DNA"/>
</dbReference>
<evidence type="ECO:0000313" key="8">
    <source>
        <dbReference type="EMBL" id="EGD83407.1"/>
    </source>
</evidence>
<gene>
    <name evidence="8" type="ORF">PTSG_04014</name>
</gene>
<comment type="subunit">
    <text evidence="2">Homotetramer.</text>
</comment>
<dbReference type="GO" id="GO:0006537">
    <property type="term" value="P:glutamate biosynthetic process"/>
    <property type="evidence" value="ECO:0007669"/>
    <property type="project" value="TreeGrafter"/>
</dbReference>
<dbReference type="PROSITE" id="PS50297">
    <property type="entry name" value="ANK_REP_REGION"/>
    <property type="match status" value="1"/>
</dbReference>
<dbReference type="InterPro" id="IPR036770">
    <property type="entry name" value="Ankyrin_rpt-contain_sf"/>
</dbReference>
<reference evidence="8" key="1">
    <citation type="submission" date="2009-08" db="EMBL/GenBank/DDBJ databases">
        <title>Annotation of Salpingoeca rosetta.</title>
        <authorList>
            <consortium name="The Broad Institute Genome Sequencing Platform"/>
            <person name="Russ C."/>
            <person name="Cuomo C."/>
            <person name="Burger G."/>
            <person name="Gray M.W."/>
            <person name="Holland P.W.H."/>
            <person name="King N."/>
            <person name="Lang F.B.F."/>
            <person name="Roger A.J."/>
            <person name="Ruiz-Trillo I."/>
            <person name="Young S.K."/>
            <person name="Zeng Q."/>
            <person name="Gargeya S."/>
            <person name="Alvarado L."/>
            <person name="Berlin A."/>
            <person name="Chapman S.B."/>
            <person name="Chen Z."/>
            <person name="Freedman E."/>
            <person name="Gellesch M."/>
            <person name="Goldberg J."/>
            <person name="Griggs A."/>
            <person name="Gujja S."/>
            <person name="Heilman E."/>
            <person name="Heiman D."/>
            <person name="Howarth C."/>
            <person name="Mehta T."/>
            <person name="Neiman D."/>
            <person name="Pearson M."/>
            <person name="Roberts A."/>
            <person name="Saif S."/>
            <person name="Shea T."/>
            <person name="Shenoy N."/>
            <person name="Sisk P."/>
            <person name="Stolte C."/>
            <person name="Sykes S."/>
            <person name="White J."/>
            <person name="Yandava C."/>
            <person name="Haas B."/>
            <person name="Nusbaum C."/>
            <person name="Birren B."/>
        </authorList>
    </citation>
    <scope>NUCLEOTIDE SEQUENCE [LARGE SCALE GENOMIC DNA]</scope>
    <source>
        <strain evidence="8">ATCC 50818</strain>
    </source>
</reference>
<dbReference type="SUPFAM" id="SSF48403">
    <property type="entry name" value="Ankyrin repeat"/>
    <property type="match status" value="1"/>
</dbReference>
<dbReference type="AlphaFoldDB" id="F2U7J0"/>
<feature type="repeat" description="ANK" evidence="6">
    <location>
        <begin position="434"/>
        <end position="466"/>
    </location>
</feature>
<evidence type="ECO:0000256" key="2">
    <source>
        <dbReference type="ARBA" id="ARBA00011881"/>
    </source>
</evidence>
<accession>F2U7J0</accession>
<dbReference type="InterPro" id="IPR002110">
    <property type="entry name" value="Ankyrin_rpt"/>
</dbReference>
<keyword evidence="9" id="KW-1185">Reference proteome</keyword>
<dbReference type="Gene3D" id="3.40.710.10">
    <property type="entry name" value="DD-peptidase/beta-lactamase superfamily"/>
    <property type="match status" value="1"/>
</dbReference>
<dbReference type="SUPFAM" id="SSF56601">
    <property type="entry name" value="beta-lactamase/transpeptidase-like"/>
    <property type="match status" value="1"/>
</dbReference>
<dbReference type="OMA" id="FACPLSG"/>
<dbReference type="Pfam" id="PF04960">
    <property type="entry name" value="Glutaminase"/>
    <property type="match status" value="1"/>
</dbReference>
<evidence type="ECO:0000256" key="5">
    <source>
        <dbReference type="ARBA" id="ARBA00049534"/>
    </source>
</evidence>
<evidence type="ECO:0000313" key="9">
    <source>
        <dbReference type="Proteomes" id="UP000007799"/>
    </source>
</evidence>
<dbReference type="GeneID" id="16075489"/>
<feature type="compositionally biased region" description="Low complexity" evidence="7">
    <location>
        <begin position="489"/>
        <end position="520"/>
    </location>
</feature>
<comment type="similarity">
    <text evidence="1">Belongs to the glutaminase family.</text>
</comment>